<reference evidence="1" key="1">
    <citation type="submission" date="2023-03" db="UniProtKB">
        <authorList>
            <consortium name="EnsemblPlants"/>
        </authorList>
    </citation>
    <scope>IDENTIFICATION</scope>
</reference>
<dbReference type="EnsemblPlants" id="MELO3C030944.2.1">
    <property type="protein sequence ID" value="MELO3C030944.2.1"/>
    <property type="gene ID" value="MELO3C030944.2"/>
</dbReference>
<name>A0A9I9EA84_CUCME</name>
<organism evidence="1">
    <name type="scientific">Cucumis melo</name>
    <name type="common">Muskmelon</name>
    <dbReference type="NCBI Taxonomy" id="3656"/>
    <lineage>
        <taxon>Eukaryota</taxon>
        <taxon>Viridiplantae</taxon>
        <taxon>Streptophyta</taxon>
        <taxon>Embryophyta</taxon>
        <taxon>Tracheophyta</taxon>
        <taxon>Spermatophyta</taxon>
        <taxon>Magnoliopsida</taxon>
        <taxon>eudicotyledons</taxon>
        <taxon>Gunneridae</taxon>
        <taxon>Pentapetalae</taxon>
        <taxon>rosids</taxon>
        <taxon>fabids</taxon>
        <taxon>Cucurbitales</taxon>
        <taxon>Cucurbitaceae</taxon>
        <taxon>Benincaseae</taxon>
        <taxon>Cucumis</taxon>
    </lineage>
</organism>
<proteinExistence type="predicted"/>
<accession>A0A9I9EA84</accession>
<dbReference type="Gramene" id="MELO3C030944.2.1">
    <property type="protein sequence ID" value="MELO3C030944.2.1"/>
    <property type="gene ID" value="MELO3C030944.2"/>
</dbReference>
<protein>
    <submittedName>
        <fullName evidence="1">Uncharacterized protein</fullName>
    </submittedName>
</protein>
<dbReference type="AlphaFoldDB" id="A0A9I9EA84"/>
<evidence type="ECO:0000313" key="1">
    <source>
        <dbReference type="EnsemblPlants" id="MELO3C030944.2.1"/>
    </source>
</evidence>
<sequence>MIWALTKNDVCFITKCSPDDPHRHPRHSGQLPTTVPFRLTAAMLLLPNSPAKQHRPISESLLSSLSVIKQEILEEQNLRELNLQWEEIRYEAHKQQQLASLE</sequence>